<reference evidence="2 3" key="1">
    <citation type="journal article" date="2011" name="Stand. Genomic Sci.">
        <title>Complete genome sequence of 'Thioalkalivibrio sulfidophilus' HL-EbGr7.</title>
        <authorList>
            <person name="Muyzer G."/>
            <person name="Sorokin D.Y."/>
            <person name="Mavromatis K."/>
            <person name="Lapidus A."/>
            <person name="Clum A."/>
            <person name="Ivanova N."/>
            <person name="Pati A."/>
            <person name="d'Haeseleer P."/>
            <person name="Woyke T."/>
            <person name="Kyrpides N.C."/>
        </authorList>
    </citation>
    <scope>NUCLEOTIDE SEQUENCE [LARGE SCALE GENOMIC DNA]</scope>
    <source>
        <strain evidence="2 3">HL-EbGR7</strain>
    </source>
</reference>
<dbReference type="SUPFAM" id="SSF56322">
    <property type="entry name" value="ADC synthase"/>
    <property type="match status" value="1"/>
</dbReference>
<dbReference type="InterPro" id="IPR005801">
    <property type="entry name" value="ADC_synthase"/>
</dbReference>
<evidence type="ECO:0000313" key="3">
    <source>
        <dbReference type="Proteomes" id="UP000002383"/>
    </source>
</evidence>
<protein>
    <submittedName>
        <fullName evidence="2">Anthranilate synthase</fullName>
        <ecNumber evidence="2">4.1.3.27</ecNumber>
    </submittedName>
</protein>
<dbReference type="STRING" id="396588.Tgr7_1832"/>
<dbReference type="PANTHER" id="PTHR11236">
    <property type="entry name" value="AMINOBENZOATE/ANTHRANILATE SYNTHASE"/>
    <property type="match status" value="1"/>
</dbReference>
<keyword evidence="3" id="KW-1185">Reference proteome</keyword>
<dbReference type="Proteomes" id="UP000002383">
    <property type="component" value="Chromosome"/>
</dbReference>
<dbReference type="RefSeq" id="WP_012638395.1">
    <property type="nucleotide sequence ID" value="NC_011901.1"/>
</dbReference>
<dbReference type="AlphaFoldDB" id="B8GSK9"/>
<proteinExistence type="predicted"/>
<dbReference type="EMBL" id="CP001339">
    <property type="protein sequence ID" value="ACL72913.1"/>
    <property type="molecule type" value="Genomic_DNA"/>
</dbReference>
<dbReference type="InterPro" id="IPR010118">
    <property type="entry name" value="Para-NH2Bz/anthranilate_synth"/>
</dbReference>
<dbReference type="NCBIfam" id="TIGR01824">
    <property type="entry name" value="PabB-clade2"/>
    <property type="match status" value="1"/>
</dbReference>
<dbReference type="Pfam" id="PF00425">
    <property type="entry name" value="Chorismate_bind"/>
    <property type="match status" value="1"/>
</dbReference>
<accession>B8GSK9</accession>
<dbReference type="NCBIfam" id="NF006563">
    <property type="entry name" value="PRK09070.1"/>
    <property type="match status" value="1"/>
</dbReference>
<dbReference type="InterPro" id="IPR019999">
    <property type="entry name" value="Anth_synth_I-like"/>
</dbReference>
<dbReference type="Gene3D" id="3.60.120.10">
    <property type="entry name" value="Anthranilate synthase"/>
    <property type="match status" value="1"/>
</dbReference>
<dbReference type="OrthoDB" id="9803598at2"/>
<dbReference type="GO" id="GO:0000162">
    <property type="term" value="P:L-tryptophan biosynthetic process"/>
    <property type="evidence" value="ECO:0007669"/>
    <property type="project" value="TreeGrafter"/>
</dbReference>
<dbReference type="GO" id="GO:0004049">
    <property type="term" value="F:anthranilate synthase activity"/>
    <property type="evidence" value="ECO:0007669"/>
    <property type="project" value="UniProtKB-EC"/>
</dbReference>
<keyword evidence="2" id="KW-0456">Lyase</keyword>
<evidence type="ECO:0000313" key="2">
    <source>
        <dbReference type="EMBL" id="ACL72913.1"/>
    </source>
</evidence>
<dbReference type="HOGENOM" id="CLU_006493_7_2_6"/>
<name>B8GSK9_THISH</name>
<evidence type="ECO:0000259" key="1">
    <source>
        <dbReference type="Pfam" id="PF00425"/>
    </source>
</evidence>
<dbReference type="KEGG" id="tgr:Tgr7_1832"/>
<feature type="domain" description="Chorismate-utilising enzyme C-terminal" evidence="1">
    <location>
        <begin position="171"/>
        <end position="425"/>
    </location>
</feature>
<gene>
    <name evidence="2" type="ordered locus">Tgr7_1832</name>
</gene>
<sequence length="435" mass="48112">MTDLLALHRRWPGRYPHLLESALKGTPQARYSILFAFPGETLSLDADGGSGDFLRALDAWWQRERIAPLNDAADPLPFRGGWFLFLAYELAAQVEPVLDLPLDPCALPVAFAQRFPCALVVDHEQGLTHLVAEPGHESALEQMRADLAALDGSDAAATPLVLESLEEDAPRRYLRGVERIIDYIREGDVFQVNLSRAWQARLREPVAAAELYDRLRTRNPAPFAALASLPGGHIVSSSPERLVRVRGERVDTRPIAGTRPRGEALESDRALATQLLAHPKERAEHIMLLDLERNDLGRLCVPGSIQVDELMTLETYPHVHHIVSNVTGRLRPGISPGEVIRAVFPGGTITGCPKVRCMEIIAELEQEGRGAYTGSLGYLNRDGDMDLNILIRTLVQRGNQVHFRTGAGIVADSDPQRELEETRHKAEGLLRALRP</sequence>
<dbReference type="eggNOG" id="COG0147">
    <property type="taxonomic scope" value="Bacteria"/>
</dbReference>
<dbReference type="PANTHER" id="PTHR11236:SF9">
    <property type="entry name" value="ANTHRANILATE SYNTHASE COMPONENT 1"/>
    <property type="match status" value="1"/>
</dbReference>
<dbReference type="InterPro" id="IPR015890">
    <property type="entry name" value="Chorismate_C"/>
</dbReference>
<dbReference type="EC" id="4.1.3.27" evidence="2"/>
<organism evidence="2 3">
    <name type="scientific">Thioalkalivibrio sulfidiphilus (strain HL-EbGR7)</name>
    <dbReference type="NCBI Taxonomy" id="396588"/>
    <lineage>
        <taxon>Bacteria</taxon>
        <taxon>Pseudomonadati</taxon>
        <taxon>Pseudomonadota</taxon>
        <taxon>Gammaproteobacteria</taxon>
        <taxon>Chromatiales</taxon>
        <taxon>Ectothiorhodospiraceae</taxon>
        <taxon>Thioalkalivibrio</taxon>
    </lineage>
</organism>
<dbReference type="PRINTS" id="PR00095">
    <property type="entry name" value="ANTSNTHASEI"/>
</dbReference>